<dbReference type="InterPro" id="IPR006674">
    <property type="entry name" value="HD_domain"/>
</dbReference>
<dbReference type="OrthoDB" id="9991235at2759"/>
<dbReference type="InterPro" id="IPR003607">
    <property type="entry name" value="HD/PDEase_dom"/>
</dbReference>
<dbReference type="EMBL" id="HACA01019129">
    <property type="protein sequence ID" value="CDW36490.1"/>
    <property type="molecule type" value="Transcribed_RNA"/>
</dbReference>
<dbReference type="GO" id="GO:0008832">
    <property type="term" value="F:dGTPase activity"/>
    <property type="evidence" value="ECO:0007669"/>
    <property type="project" value="TreeGrafter"/>
</dbReference>
<reference evidence="3" key="1">
    <citation type="submission" date="2014-05" db="EMBL/GenBank/DDBJ databases">
        <authorList>
            <person name="Chronopoulou M."/>
        </authorList>
    </citation>
    <scope>NUCLEOTIDE SEQUENCE</scope>
    <source>
        <tissue evidence="3">Whole organism</tissue>
    </source>
</reference>
<evidence type="ECO:0000259" key="2">
    <source>
        <dbReference type="SMART" id="SM00471"/>
    </source>
</evidence>
<dbReference type="InterPro" id="IPR050135">
    <property type="entry name" value="dGTPase-like"/>
</dbReference>
<protein>
    <recommendedName>
        <fullName evidence="2">HD/PDEase domain-containing protein</fullName>
    </recommendedName>
</protein>
<dbReference type="Pfam" id="PF01966">
    <property type="entry name" value="HD"/>
    <property type="match status" value="1"/>
</dbReference>
<dbReference type="PANTHER" id="PTHR11373">
    <property type="entry name" value="DEOXYNUCLEOSIDE TRIPHOSPHATE TRIPHOSPHOHYDROLASE"/>
    <property type="match status" value="1"/>
</dbReference>
<dbReference type="CDD" id="cd00077">
    <property type="entry name" value="HDc"/>
    <property type="match status" value="1"/>
</dbReference>
<feature type="domain" description="HD/PDEase" evidence="2">
    <location>
        <begin position="53"/>
        <end position="211"/>
    </location>
</feature>
<evidence type="ECO:0000313" key="3">
    <source>
        <dbReference type="EMBL" id="CDW36490.1"/>
    </source>
</evidence>
<sequence>MEIAMSIIVIPQYIIHDYISFPELCVCIIDTPEFQRLRRLRQLGVTHYVYPNATHTRFQHCLGVGHLAGEFARCIQRQDPNLVSDVDILCLQIAGLCHDLGHGPFSHLWEVFMSRANAKQKWTHEENSIKIFDKLIEKNGLGPLFKKNGLNENDIIFIKEAIGGPLGDDGRTYKGRGPEKYFLYEIVANKTTGIDVDKLDYFQRDEYYLNVGTVFKYERLVHFMKVFEVNGKNRLCIRDKEAKCLSDIFMDRSRLHDRAYQHRVVQNIQQMVLDALILAEPVITIKNSKKNLISLSEATHDLDAFQLLVDDYIFFKIMDSDDPRIVPAQNLLRRIETRDFYSLVSEWTPPHGLTLSKKLNLNKMLDVFTQVHPIPDSWGLSIKDFGLAFKVIDLGEGDKKRKVIFYDKNNCITNEIGIHGLINVPSVTLYFLMKESSQIINPNVHEIVRKWIRYLENNIESCLTDM</sequence>
<dbReference type="SMART" id="SM00471">
    <property type="entry name" value="HDc"/>
    <property type="match status" value="1"/>
</dbReference>
<accession>A0A0K2UEK3</accession>
<evidence type="ECO:0000256" key="1">
    <source>
        <dbReference type="ARBA" id="ARBA00005776"/>
    </source>
</evidence>
<dbReference type="SUPFAM" id="SSF109604">
    <property type="entry name" value="HD-domain/PDEase-like"/>
    <property type="match status" value="1"/>
</dbReference>
<dbReference type="PANTHER" id="PTHR11373:SF4">
    <property type="entry name" value="DEOXYNUCLEOSIDE TRIPHOSPHATE TRIPHOSPHOHYDROLASE SAMHD1"/>
    <property type="match status" value="1"/>
</dbReference>
<dbReference type="AlphaFoldDB" id="A0A0K2UEK3"/>
<organism evidence="3">
    <name type="scientific">Lepeophtheirus salmonis</name>
    <name type="common">Salmon louse</name>
    <name type="synonym">Caligus salmonis</name>
    <dbReference type="NCBI Taxonomy" id="72036"/>
    <lineage>
        <taxon>Eukaryota</taxon>
        <taxon>Metazoa</taxon>
        <taxon>Ecdysozoa</taxon>
        <taxon>Arthropoda</taxon>
        <taxon>Crustacea</taxon>
        <taxon>Multicrustacea</taxon>
        <taxon>Hexanauplia</taxon>
        <taxon>Copepoda</taxon>
        <taxon>Siphonostomatoida</taxon>
        <taxon>Caligidae</taxon>
        <taxon>Lepeophtheirus</taxon>
    </lineage>
</organism>
<dbReference type="Gene3D" id="1.10.3210.10">
    <property type="entry name" value="Hypothetical protein af1432"/>
    <property type="match status" value="1"/>
</dbReference>
<proteinExistence type="inferred from homology"/>
<name>A0A0K2UEK3_LEPSM</name>
<comment type="similarity">
    <text evidence="1">Belongs to the SAMHD1 family.</text>
</comment>
<dbReference type="GO" id="GO:0006203">
    <property type="term" value="P:dGTP catabolic process"/>
    <property type="evidence" value="ECO:0007669"/>
    <property type="project" value="TreeGrafter"/>
</dbReference>
<dbReference type="GO" id="GO:0005634">
    <property type="term" value="C:nucleus"/>
    <property type="evidence" value="ECO:0007669"/>
    <property type="project" value="TreeGrafter"/>
</dbReference>